<feature type="compositionally biased region" description="Basic and acidic residues" evidence="1">
    <location>
        <begin position="62"/>
        <end position="72"/>
    </location>
</feature>
<reference evidence="2" key="1">
    <citation type="submission" date="2021-10" db="EMBL/GenBank/DDBJ databases">
        <title>Melipona bicolor Genome sequencing and assembly.</title>
        <authorList>
            <person name="Araujo N.S."/>
            <person name="Arias M.C."/>
        </authorList>
    </citation>
    <scope>NUCLEOTIDE SEQUENCE</scope>
    <source>
        <strain evidence="2">USP_2M_L1-L4_2017</strain>
        <tissue evidence="2">Whole body</tissue>
    </source>
</reference>
<keyword evidence="3" id="KW-1185">Reference proteome</keyword>
<evidence type="ECO:0000313" key="3">
    <source>
        <dbReference type="Proteomes" id="UP001177670"/>
    </source>
</evidence>
<gene>
    <name evidence="2" type="ORF">K0M31_016577</name>
</gene>
<feature type="compositionally biased region" description="Basic and acidic residues" evidence="1">
    <location>
        <begin position="27"/>
        <end position="37"/>
    </location>
</feature>
<protein>
    <submittedName>
        <fullName evidence="2">Uncharacterized protein</fullName>
    </submittedName>
</protein>
<accession>A0AA40FEK2</accession>
<dbReference type="Proteomes" id="UP001177670">
    <property type="component" value="Unassembled WGS sequence"/>
</dbReference>
<proteinExistence type="predicted"/>
<dbReference type="EMBL" id="JAHYIQ010000050">
    <property type="protein sequence ID" value="KAK1117542.1"/>
    <property type="molecule type" value="Genomic_DNA"/>
</dbReference>
<evidence type="ECO:0000313" key="2">
    <source>
        <dbReference type="EMBL" id="KAK1117542.1"/>
    </source>
</evidence>
<comment type="caution">
    <text evidence="2">The sequence shown here is derived from an EMBL/GenBank/DDBJ whole genome shotgun (WGS) entry which is preliminary data.</text>
</comment>
<feature type="region of interest" description="Disordered" evidence="1">
    <location>
        <begin position="1"/>
        <end position="76"/>
    </location>
</feature>
<feature type="compositionally biased region" description="Polar residues" evidence="1">
    <location>
        <begin position="1"/>
        <end position="25"/>
    </location>
</feature>
<feature type="region of interest" description="Disordered" evidence="1">
    <location>
        <begin position="120"/>
        <end position="150"/>
    </location>
</feature>
<dbReference type="AlphaFoldDB" id="A0AA40FEK2"/>
<sequence length="150" mass="16267">MSNQSVSASLCTDQPQLENEITQSIEGEERTVERPARDTVGSGLTPTPFRLPRSIPTGPGYERQESSKERGGPEPMLKSLRSLSLSRPQIDVRPCFTFNSIGQKTAIPPGIVAARRAPFRGPHRATGKPRSLEPFPGGTGDTKLSLSITR</sequence>
<name>A0AA40FEK2_9HYME</name>
<evidence type="ECO:0000256" key="1">
    <source>
        <dbReference type="SAM" id="MobiDB-lite"/>
    </source>
</evidence>
<organism evidence="2 3">
    <name type="scientific">Melipona bicolor</name>
    <dbReference type="NCBI Taxonomy" id="60889"/>
    <lineage>
        <taxon>Eukaryota</taxon>
        <taxon>Metazoa</taxon>
        <taxon>Ecdysozoa</taxon>
        <taxon>Arthropoda</taxon>
        <taxon>Hexapoda</taxon>
        <taxon>Insecta</taxon>
        <taxon>Pterygota</taxon>
        <taxon>Neoptera</taxon>
        <taxon>Endopterygota</taxon>
        <taxon>Hymenoptera</taxon>
        <taxon>Apocrita</taxon>
        <taxon>Aculeata</taxon>
        <taxon>Apoidea</taxon>
        <taxon>Anthophila</taxon>
        <taxon>Apidae</taxon>
        <taxon>Melipona</taxon>
    </lineage>
</organism>